<keyword evidence="1" id="KW-0812">Transmembrane</keyword>
<protein>
    <submittedName>
        <fullName evidence="2">Uncharacterized protein</fullName>
    </submittedName>
</protein>
<sequence>MISSYFWYFICFHKFLSGFYCTSTSFDYIFRTFLVNSLFFFFKEFNGCYFFEFFFSFFNVINIEFFFYFILARSWSFSKISNTQRLKCLIIILPLPWNISYCVCRIFICESFFIRISYPNFE</sequence>
<dbReference type="AlphaFoldDB" id="A0A4R0XVW5"/>
<dbReference type="Proteomes" id="UP000291072">
    <property type="component" value="Unassembled WGS sequence"/>
</dbReference>
<proteinExistence type="predicted"/>
<reference evidence="2 3" key="1">
    <citation type="submission" date="2018-02" db="EMBL/GenBank/DDBJ databases">
        <title>Mycoplasma marinum and Mycoplasma todarodis sp. nov., moderately halophilic and psychrotolerant mycoplasmas isolated from cephalopods.</title>
        <authorList>
            <person name="Viver T."/>
        </authorList>
    </citation>
    <scope>NUCLEOTIDE SEQUENCE [LARGE SCALE GENOMIC DNA]</scope>
    <source>
        <strain evidence="2 3">5H</strain>
    </source>
</reference>
<evidence type="ECO:0000256" key="1">
    <source>
        <dbReference type="SAM" id="Phobius"/>
    </source>
</evidence>
<dbReference type="EMBL" id="PSZP01000002">
    <property type="protein sequence ID" value="TCG11936.1"/>
    <property type="molecule type" value="Genomic_DNA"/>
</dbReference>
<keyword evidence="3" id="KW-1185">Reference proteome</keyword>
<gene>
    <name evidence="2" type="ORF">C4B25_00330</name>
</gene>
<comment type="caution">
    <text evidence="2">The sequence shown here is derived from an EMBL/GenBank/DDBJ whole genome shotgun (WGS) entry which is preliminary data.</text>
</comment>
<keyword evidence="1" id="KW-0472">Membrane</keyword>
<name>A0A4R0XVW5_9MOLU</name>
<evidence type="ECO:0000313" key="2">
    <source>
        <dbReference type="EMBL" id="TCG11936.1"/>
    </source>
</evidence>
<accession>A0A4R0XVW5</accession>
<feature type="transmembrane region" description="Helical" evidence="1">
    <location>
        <begin position="7"/>
        <end position="29"/>
    </location>
</feature>
<evidence type="ECO:0000313" key="3">
    <source>
        <dbReference type="Proteomes" id="UP000291072"/>
    </source>
</evidence>
<organism evidence="2 3">
    <name type="scientific">Mycoplasma todarodis</name>
    <dbReference type="NCBI Taxonomy" id="1937191"/>
    <lineage>
        <taxon>Bacteria</taxon>
        <taxon>Bacillati</taxon>
        <taxon>Mycoplasmatota</taxon>
        <taxon>Mollicutes</taxon>
        <taxon>Mycoplasmataceae</taxon>
        <taxon>Mycoplasma</taxon>
    </lineage>
</organism>
<keyword evidence="1" id="KW-1133">Transmembrane helix</keyword>
<feature type="transmembrane region" description="Helical" evidence="1">
    <location>
        <begin position="49"/>
        <end position="71"/>
    </location>
</feature>